<dbReference type="Gene3D" id="3.30.160.60">
    <property type="entry name" value="Classic Zinc Finger"/>
    <property type="match status" value="8"/>
</dbReference>
<dbReference type="InterPro" id="IPR036236">
    <property type="entry name" value="Znf_C2H2_sf"/>
</dbReference>
<evidence type="ECO:0000259" key="10">
    <source>
        <dbReference type="PROSITE" id="PS50157"/>
    </source>
</evidence>
<feature type="domain" description="C2H2-type" evidence="10">
    <location>
        <begin position="1025"/>
        <end position="1052"/>
    </location>
</feature>
<dbReference type="PROSITE" id="PS00028">
    <property type="entry name" value="ZINC_FINGER_C2H2_1"/>
    <property type="match status" value="8"/>
</dbReference>
<evidence type="ECO:0000256" key="1">
    <source>
        <dbReference type="ARBA" id="ARBA00004123"/>
    </source>
</evidence>
<dbReference type="InterPro" id="IPR008906">
    <property type="entry name" value="HATC_C_dom"/>
</dbReference>
<dbReference type="FunFam" id="3.30.160.60:FF:001498">
    <property type="entry name" value="Zinc finger protein 404"/>
    <property type="match status" value="1"/>
</dbReference>
<gene>
    <name evidence="12" type="primary">LOC116955921</name>
</gene>
<evidence type="ECO:0000256" key="8">
    <source>
        <dbReference type="ARBA" id="ARBA00023242"/>
    </source>
</evidence>
<feature type="domain" description="C2H2-type" evidence="10">
    <location>
        <begin position="1053"/>
        <end position="1080"/>
    </location>
</feature>
<evidence type="ECO:0000256" key="4">
    <source>
        <dbReference type="ARBA" id="ARBA00022737"/>
    </source>
</evidence>
<dbReference type="GO" id="GO:0046983">
    <property type="term" value="F:protein dimerization activity"/>
    <property type="evidence" value="ECO:0007669"/>
    <property type="project" value="InterPro"/>
</dbReference>
<evidence type="ECO:0000256" key="9">
    <source>
        <dbReference type="PROSITE-ProRule" id="PRU00042"/>
    </source>
</evidence>
<dbReference type="FunFam" id="3.30.160.60:FF:002343">
    <property type="entry name" value="Zinc finger protein 33A"/>
    <property type="match status" value="3"/>
</dbReference>
<dbReference type="AlphaFoldDB" id="A0AAJ7XG30"/>
<keyword evidence="5 9" id="KW-0863">Zinc-finger</keyword>
<evidence type="ECO:0000256" key="3">
    <source>
        <dbReference type="ARBA" id="ARBA00022723"/>
    </source>
</evidence>
<dbReference type="FunFam" id="3.30.160.60:FF:001818">
    <property type="entry name" value="GDNF-inducible zinc finger protein 1 isoform X1"/>
    <property type="match status" value="1"/>
</dbReference>
<sequence>MENVISNLKKFSKLDFQSQLAVINNGRPMPELEDLLQTKGQKITRSFQMEWYQRKDWLCGCATKNRLYCFPCLLFSTTDNVWTNAGFCDLKNLPRSLNKHEKSTTHIQSQIALKTFGASRINLALIEQRRLNISIHNAKVKENREVLKDLINATCFLAKQELAFCGNDESASSSNRGNFVELLHAFAEKDEKLARHLETSTVFSGLSNRIQNDLIEAVGDVIRNDIKAEIHAAPFVAVEVDETTDVTNKAQVSVILRYVAKSEVTCEVREAFLGFDDVSDDRQAPAIADYVLGVLRKYNCVEKLVAQTYDGASVMASDLNGVQAKIKEKVPEARFTHCYAHKLNLVLSHSAKCMPECKTFFKTVEGLAMFFKKSTKLAHLLDDVVKRRSPRAAPTRWSSNSRLVQTISMYQSDLSAVFRLMSEHPDGWDTNTLMMAAGYDLWLSKASTCFFIMAYEGIFNETDALCRVLQNKVMDIGFCCARIRGTMGVVERQRQEFDSFYDRFEQKCITLGLTDNAQSKQPIRDERKIMFYNILDNVSVQMKARFDNFSELTFLGLVDCTKFYEMSQHFDDTKLQSLSKYARYFDFVRLKADLIGLYSSQMVRNECKSPGQLLSFLAQNDLMQTVPEATKLLQLVLTIPATTASVERSFSALKRLKTYSRNRTDQGQLSSLPIISIEMERLLKLKENKEDFYNKVTDIFVQKERRMDFVNKQVKMSSYMECPVIKQENEETASSGMCPDFTVKYEDAAALDLNIVKVEEGSDYSEGTADFNDGRPATPQLNLTTKVEVWADDVKEFIQVELLEDTGQGLESTTVQVEDTSERPEEMGNSCGRAYTSDQNFIEVELSEEDIAEDEAKEMELLCEECAKGGGCVDAMKDKAERASKTSRSCRQCGKSLGGTTLLVAVTADGRKHTCDECGKAFATRYTLKKHSRIHTGEWPHACIECGKGFATRFDLEKHAKVHTGEKPHLCKECGKGFAHRYNLETHSISHTGEWPHVCKECGKGFRQRSDLETHTRTHTGEKPYVCKECGKGFARRAHLEAHFISHTGKWRHVCKECGKGFAQRSDLDRHTRTHTGEWPFVCKECGKGFAQCSDLERHTRTHTGEKPHVCKECGKEFSRIYTLKRHSVTHAQE</sequence>
<keyword evidence="3" id="KW-0479">Metal-binding</keyword>
<dbReference type="FunFam" id="3.30.160.60:FF:002061">
    <property type="entry name" value="Uncharacterized protein"/>
    <property type="match status" value="1"/>
</dbReference>
<dbReference type="KEGG" id="pmrn:116955921"/>
<feature type="domain" description="C2H2-type" evidence="10">
    <location>
        <begin position="969"/>
        <end position="996"/>
    </location>
</feature>
<dbReference type="SUPFAM" id="SSF53098">
    <property type="entry name" value="Ribonuclease H-like"/>
    <property type="match status" value="1"/>
</dbReference>
<protein>
    <submittedName>
        <fullName evidence="12">Zinc finger MYM-type protein 1-like isoform X1</fullName>
    </submittedName>
</protein>
<feature type="domain" description="C2H2-type" evidence="10">
    <location>
        <begin position="997"/>
        <end position="1024"/>
    </location>
</feature>
<dbReference type="SMART" id="SM00355">
    <property type="entry name" value="ZnF_C2H2"/>
    <property type="match status" value="8"/>
</dbReference>
<dbReference type="InterPro" id="IPR013087">
    <property type="entry name" value="Znf_C2H2_type"/>
</dbReference>
<feature type="domain" description="C2H2-type" evidence="10">
    <location>
        <begin position="941"/>
        <end position="968"/>
    </location>
</feature>
<dbReference type="Pfam" id="PF14291">
    <property type="entry name" value="DUF4371"/>
    <property type="match status" value="1"/>
</dbReference>
<evidence type="ECO:0000313" key="11">
    <source>
        <dbReference type="Proteomes" id="UP001318040"/>
    </source>
</evidence>
<organism evidence="11 12">
    <name type="scientific">Petromyzon marinus</name>
    <name type="common">Sea lamprey</name>
    <dbReference type="NCBI Taxonomy" id="7757"/>
    <lineage>
        <taxon>Eukaryota</taxon>
        <taxon>Metazoa</taxon>
        <taxon>Chordata</taxon>
        <taxon>Craniata</taxon>
        <taxon>Vertebrata</taxon>
        <taxon>Cyclostomata</taxon>
        <taxon>Hyperoartia</taxon>
        <taxon>Petromyzontiformes</taxon>
        <taxon>Petromyzontidae</taxon>
        <taxon>Petromyzon</taxon>
    </lineage>
</organism>
<reference evidence="12" key="1">
    <citation type="submission" date="2025-08" db="UniProtKB">
        <authorList>
            <consortium name="RefSeq"/>
        </authorList>
    </citation>
    <scope>IDENTIFICATION</scope>
    <source>
        <tissue evidence="12">Sperm</tissue>
    </source>
</reference>
<comment type="subcellular location">
    <subcellularLocation>
        <location evidence="1">Nucleus</location>
    </subcellularLocation>
</comment>
<dbReference type="Pfam" id="PF05699">
    <property type="entry name" value="Dimer_Tnp_hAT"/>
    <property type="match status" value="1"/>
</dbReference>
<keyword evidence="8" id="KW-0539">Nucleus</keyword>
<keyword evidence="6" id="KW-0862">Zinc</keyword>
<dbReference type="GO" id="GO:0000981">
    <property type="term" value="F:DNA-binding transcription factor activity, RNA polymerase II-specific"/>
    <property type="evidence" value="ECO:0007669"/>
    <property type="project" value="TreeGrafter"/>
</dbReference>
<dbReference type="GO" id="GO:0000977">
    <property type="term" value="F:RNA polymerase II transcription regulatory region sequence-specific DNA binding"/>
    <property type="evidence" value="ECO:0007669"/>
    <property type="project" value="TreeGrafter"/>
</dbReference>
<dbReference type="PANTHER" id="PTHR24381">
    <property type="entry name" value="ZINC FINGER PROTEIN"/>
    <property type="match status" value="1"/>
</dbReference>
<dbReference type="FunFam" id="3.30.160.60:FF:001450">
    <property type="entry name" value="zinc finger protein 774"/>
    <property type="match status" value="1"/>
</dbReference>
<evidence type="ECO:0000256" key="5">
    <source>
        <dbReference type="ARBA" id="ARBA00022771"/>
    </source>
</evidence>
<dbReference type="RefSeq" id="XP_032833151.1">
    <property type="nucleotide sequence ID" value="XM_032977260.1"/>
</dbReference>
<accession>A0AAJ7XG30</accession>
<feature type="domain" description="C2H2-type" evidence="10">
    <location>
        <begin position="1081"/>
        <end position="1108"/>
    </location>
</feature>
<evidence type="ECO:0000256" key="7">
    <source>
        <dbReference type="ARBA" id="ARBA00023125"/>
    </source>
</evidence>
<dbReference type="Proteomes" id="UP001318040">
    <property type="component" value="Chromosome 62"/>
</dbReference>
<feature type="domain" description="C2H2-type" evidence="10">
    <location>
        <begin position="913"/>
        <end position="940"/>
    </location>
</feature>
<feature type="domain" description="C2H2-type" evidence="10">
    <location>
        <begin position="1109"/>
        <end position="1134"/>
    </location>
</feature>
<comment type="similarity">
    <text evidence="2">Belongs to the krueppel C2H2-type zinc-finger protein family.</text>
</comment>
<dbReference type="GO" id="GO:0005634">
    <property type="term" value="C:nucleus"/>
    <property type="evidence" value="ECO:0007669"/>
    <property type="project" value="UniProtKB-SubCell"/>
</dbReference>
<evidence type="ECO:0000256" key="2">
    <source>
        <dbReference type="ARBA" id="ARBA00006991"/>
    </source>
</evidence>
<evidence type="ECO:0000313" key="12">
    <source>
        <dbReference type="RefSeq" id="XP_032833151.1"/>
    </source>
</evidence>
<dbReference type="Pfam" id="PF00096">
    <property type="entry name" value="zf-C2H2"/>
    <property type="match status" value="7"/>
</dbReference>
<keyword evidence="7" id="KW-0238">DNA-binding</keyword>
<name>A0AAJ7XG30_PETMA</name>
<dbReference type="PROSITE" id="PS50157">
    <property type="entry name" value="ZINC_FINGER_C2H2_2"/>
    <property type="match status" value="8"/>
</dbReference>
<proteinExistence type="inferred from homology"/>
<dbReference type="FunFam" id="3.30.160.60:FF:000522">
    <property type="entry name" value="zinc finger protein 285"/>
    <property type="match status" value="1"/>
</dbReference>
<dbReference type="InterPro" id="IPR025398">
    <property type="entry name" value="DUF4371"/>
</dbReference>
<dbReference type="PANTHER" id="PTHR24381:SF450">
    <property type="entry name" value="GASTRULA ZINC FINGER PROTEIN XLCGF26.1-LIKE-RELATED"/>
    <property type="match status" value="1"/>
</dbReference>
<dbReference type="GO" id="GO:0008270">
    <property type="term" value="F:zinc ion binding"/>
    <property type="evidence" value="ECO:0007669"/>
    <property type="project" value="UniProtKB-KW"/>
</dbReference>
<keyword evidence="4" id="KW-0677">Repeat</keyword>
<evidence type="ECO:0000256" key="6">
    <source>
        <dbReference type="ARBA" id="ARBA00022833"/>
    </source>
</evidence>
<keyword evidence="11" id="KW-1185">Reference proteome</keyword>
<dbReference type="SUPFAM" id="SSF57667">
    <property type="entry name" value="beta-beta-alpha zinc fingers"/>
    <property type="match status" value="4"/>
</dbReference>
<dbReference type="InterPro" id="IPR012337">
    <property type="entry name" value="RNaseH-like_sf"/>
</dbReference>